<evidence type="ECO:0000256" key="7">
    <source>
        <dbReference type="SAM" id="MobiDB-lite"/>
    </source>
</evidence>
<evidence type="ECO:0000256" key="1">
    <source>
        <dbReference type="ARBA" id="ARBA00007831"/>
    </source>
</evidence>
<accession>A0A315VSS6</accession>
<dbReference type="PRINTS" id="PR00196">
    <property type="entry name" value="ANNEXIN"/>
</dbReference>
<dbReference type="SUPFAM" id="SSF47874">
    <property type="entry name" value="Annexin"/>
    <property type="match status" value="1"/>
</dbReference>
<comment type="domain">
    <text evidence="6">A pair of annexin repeats may form one binding site for calcium and phospholipid.</text>
</comment>
<keyword evidence="2 6" id="KW-0677">Repeat</keyword>
<evidence type="ECO:0000256" key="4">
    <source>
        <dbReference type="ARBA" id="ARBA00023216"/>
    </source>
</evidence>
<dbReference type="AlphaFoldDB" id="A0A315VSS6"/>
<dbReference type="EMBL" id="NHOQ01001156">
    <property type="protein sequence ID" value="PWA26387.1"/>
    <property type="molecule type" value="Genomic_DNA"/>
</dbReference>
<dbReference type="Gene3D" id="1.10.220.10">
    <property type="entry name" value="Annexin"/>
    <property type="match status" value="4"/>
</dbReference>
<evidence type="ECO:0000256" key="6">
    <source>
        <dbReference type="RuleBase" id="RU003540"/>
    </source>
</evidence>
<dbReference type="FunFam" id="1.10.220.10:FF:000001">
    <property type="entry name" value="Annexin"/>
    <property type="match status" value="1"/>
</dbReference>
<feature type="compositionally biased region" description="Gly residues" evidence="7">
    <location>
        <begin position="147"/>
        <end position="158"/>
    </location>
</feature>
<organism evidence="8 9">
    <name type="scientific">Gambusia affinis</name>
    <name type="common">Western mosquitofish</name>
    <name type="synonym">Heterandria affinis</name>
    <dbReference type="NCBI Taxonomy" id="33528"/>
    <lineage>
        <taxon>Eukaryota</taxon>
        <taxon>Metazoa</taxon>
        <taxon>Chordata</taxon>
        <taxon>Craniata</taxon>
        <taxon>Vertebrata</taxon>
        <taxon>Euteleostomi</taxon>
        <taxon>Actinopterygii</taxon>
        <taxon>Neopterygii</taxon>
        <taxon>Teleostei</taxon>
        <taxon>Neoteleostei</taxon>
        <taxon>Acanthomorphata</taxon>
        <taxon>Ovalentaria</taxon>
        <taxon>Atherinomorphae</taxon>
        <taxon>Cyprinodontiformes</taxon>
        <taxon>Poeciliidae</taxon>
        <taxon>Poeciliinae</taxon>
        <taxon>Gambusia</taxon>
    </lineage>
</organism>
<dbReference type="InterPro" id="IPR002390">
    <property type="entry name" value="ANX3"/>
</dbReference>
<dbReference type="GO" id="GO:0005509">
    <property type="term" value="F:calcium ion binding"/>
    <property type="evidence" value="ECO:0007669"/>
    <property type="project" value="InterPro"/>
</dbReference>
<keyword evidence="3 6" id="KW-0106">Calcium</keyword>
<dbReference type="PROSITE" id="PS00223">
    <property type="entry name" value="ANNEXIN_1"/>
    <property type="match status" value="2"/>
</dbReference>
<dbReference type="FunFam" id="1.10.220.10:FF:000003">
    <property type="entry name" value="Annexin"/>
    <property type="match status" value="1"/>
</dbReference>
<evidence type="ECO:0000256" key="5">
    <source>
        <dbReference type="ARBA" id="ARBA00023302"/>
    </source>
</evidence>
<dbReference type="Pfam" id="PF00191">
    <property type="entry name" value="Annexin"/>
    <property type="match status" value="4"/>
</dbReference>
<evidence type="ECO:0000256" key="3">
    <source>
        <dbReference type="ARBA" id="ARBA00022837"/>
    </source>
</evidence>
<dbReference type="SMART" id="SM00335">
    <property type="entry name" value="ANX"/>
    <property type="match status" value="4"/>
</dbReference>
<dbReference type="PROSITE" id="PS51897">
    <property type="entry name" value="ANNEXIN_2"/>
    <property type="match status" value="4"/>
</dbReference>
<dbReference type="FunFam" id="1.10.220.10:FF:000004">
    <property type="entry name" value="Annexin"/>
    <property type="match status" value="1"/>
</dbReference>
<name>A0A315VSS6_GAMAF</name>
<evidence type="ECO:0000313" key="8">
    <source>
        <dbReference type="EMBL" id="PWA26387.1"/>
    </source>
</evidence>
<keyword evidence="4 6" id="KW-0041">Annexin</keyword>
<comment type="caution">
    <text evidence="8">The sequence shown here is derived from an EMBL/GenBank/DDBJ whole genome shotgun (WGS) entry which is preliminary data.</text>
</comment>
<dbReference type="InterPro" id="IPR018502">
    <property type="entry name" value="Annexin_repeat"/>
</dbReference>
<dbReference type="GO" id="GO:0005544">
    <property type="term" value="F:calcium-dependent phospholipid binding"/>
    <property type="evidence" value="ECO:0007669"/>
    <property type="project" value="UniProtKB-KW"/>
</dbReference>
<dbReference type="PRINTS" id="PR00199">
    <property type="entry name" value="ANNEXINIII"/>
</dbReference>
<feature type="region of interest" description="Disordered" evidence="7">
    <location>
        <begin position="84"/>
        <end position="160"/>
    </location>
</feature>
<proteinExistence type="inferred from homology"/>
<dbReference type="InterPro" id="IPR037104">
    <property type="entry name" value="Annexin_sf"/>
</dbReference>
<dbReference type="InterPro" id="IPR018252">
    <property type="entry name" value="Annexin_repeat_CS"/>
</dbReference>
<dbReference type="PANTHER" id="PTHR10502:SF25">
    <property type="entry name" value="ANNEXIN A3"/>
    <property type="match status" value="1"/>
</dbReference>
<dbReference type="InterPro" id="IPR001464">
    <property type="entry name" value="Annexin"/>
</dbReference>
<dbReference type="GO" id="GO:0005634">
    <property type="term" value="C:nucleus"/>
    <property type="evidence" value="ECO:0007669"/>
    <property type="project" value="TreeGrafter"/>
</dbReference>
<evidence type="ECO:0000256" key="2">
    <source>
        <dbReference type="ARBA" id="ARBA00022737"/>
    </source>
</evidence>
<protein>
    <recommendedName>
        <fullName evidence="6">Annexin</fullName>
    </recommendedName>
</protein>
<dbReference type="GO" id="GO:0012506">
    <property type="term" value="C:vesicle membrane"/>
    <property type="evidence" value="ECO:0007669"/>
    <property type="project" value="TreeGrafter"/>
</dbReference>
<dbReference type="STRING" id="33528.ENSGAFP00000010767"/>
<dbReference type="FunFam" id="1.10.220.10:FF:000002">
    <property type="entry name" value="Annexin"/>
    <property type="match status" value="1"/>
</dbReference>
<keyword evidence="5 6" id="KW-0111">Calcium/phospholipid-binding</keyword>
<dbReference type="PANTHER" id="PTHR10502">
    <property type="entry name" value="ANNEXIN"/>
    <property type="match status" value="1"/>
</dbReference>
<evidence type="ECO:0000313" key="9">
    <source>
        <dbReference type="Proteomes" id="UP000250572"/>
    </source>
</evidence>
<dbReference type="GO" id="GO:0001786">
    <property type="term" value="F:phosphatidylserine binding"/>
    <property type="evidence" value="ECO:0007669"/>
    <property type="project" value="TreeGrafter"/>
</dbReference>
<dbReference type="GO" id="GO:0005737">
    <property type="term" value="C:cytoplasm"/>
    <property type="evidence" value="ECO:0007669"/>
    <property type="project" value="TreeGrafter"/>
</dbReference>
<gene>
    <name evidence="8" type="ORF">CCH79_00000780</name>
</gene>
<dbReference type="GO" id="GO:0004859">
    <property type="term" value="F:phospholipase inhibitor activity"/>
    <property type="evidence" value="ECO:0007669"/>
    <property type="project" value="InterPro"/>
</dbReference>
<reference evidence="8 9" key="1">
    <citation type="journal article" date="2018" name="G3 (Bethesda)">
        <title>A High-Quality Reference Genome for the Invasive Mosquitofish Gambusia affinis Using a Chicago Library.</title>
        <authorList>
            <person name="Hoffberg S.L."/>
            <person name="Troendle N.J."/>
            <person name="Glenn T.C."/>
            <person name="Mahmud O."/>
            <person name="Louha S."/>
            <person name="Chalopin D."/>
            <person name="Bennetzen J.L."/>
            <person name="Mauricio R."/>
        </authorList>
    </citation>
    <scope>NUCLEOTIDE SEQUENCE [LARGE SCALE GENOMIC DNA]</scope>
    <source>
        <strain evidence="8">NE01/NJP1002.9</strain>
        <tissue evidence="8">Muscle</tissue>
    </source>
</reference>
<dbReference type="GO" id="GO:0005886">
    <property type="term" value="C:plasma membrane"/>
    <property type="evidence" value="ECO:0007669"/>
    <property type="project" value="TreeGrafter"/>
</dbReference>
<comment type="similarity">
    <text evidence="1 6">Belongs to the annexin family.</text>
</comment>
<sequence length="885" mass="98204">MHKHTQLVRTQGCVEVIAGVYGKREADNEHCGAVWWAQLKVNSTADLGKCDGSFLAEKRLNFPHKQRQRGGEQQRQRGPVLVAAPRTGKQQHPGGLLLDGGPTNWRRKRAKRDVTDSSGKPSRGDAVRLIPHSLRSVIRGRDKDSGASGGGGGGGRRGGQVFDMVRTTLNPALLDTTLQPQAVCSYNDRRTAHVPAESRIPLIRLRHKHGVLFFARLFKKNLFVLQNQLQAEVSTAPSRLNRNTKGKAMSSVESPSPTIWKRGVSSLGFCVIFFSGSRYSGTTSKEWNTFFKGFGLFDAVQCKSETHQLKIPIEIIRVGSLSHPVLLLGQVHPKLGGSCSEDRPAQKRRRYELNGMRHHQLLLYHLAHFCDKLDAEHSFMMLQILKIFLKDKYSTWLRLSQTAPVFMCPSADVLHSSKTTSHPGKGIEFFHYGLSHSEVVRVTGGLHSTSNTDSPDSLLRAANSRIMVPAHAVHVSDSVPVRESGFKMPYRRFTWETTQKERKATGGVEGRNQSVAQLDGHVKEFITIPLHPLPTLPEQNDLELLLDSPSSLTVTSTARGTVKDKANFKPEDDVAALRKAIEGLGTTEKTLIDVLTQRSNAQRQLIDTAYQKATGRTLVADLKGDTHGDFEDLLVALVTPPAVYDCHEVIKAIKGSGTTESTLTEIFASRSNRQIKAMADVYLKETGRSMRDDLKSEVSGDYGKALLILAEGKKDESTNVDTAKAKADAKVLYEAGEKKWGTDEAKFIDILCQRSVPQLRQILTEYKNVSKKTLQESIESEMSGNLEELLVAVVKCANNAPAYFAERLFKAMKGAGTTESTLTRILVSRSEIDLMDIKEEYKKLFGYTLYSRLKCPVIMEKLSRSCVAKMADFSHVLKYNLEEEG</sequence>
<dbReference type="Proteomes" id="UP000250572">
    <property type="component" value="Unassembled WGS sequence"/>
</dbReference>
<keyword evidence="9" id="KW-1185">Reference proteome</keyword>